<gene>
    <name evidence="2" type="ORF">MELIAE_LOCUS821</name>
</gene>
<dbReference type="AlphaFoldDB" id="A0A9P0FB66"/>
<keyword evidence="3" id="KW-1185">Reference proteome</keyword>
<sequence>MEQTEQSTSHSPVEHLSVSYLIKNSTTAGHLPDGLPPVHLTPNSETSTSFSPAENIPEECTPASRTPTDRMTTEYIQNFHFSEISNEGHQSVELSPAGLSSAEQCSGVRTPVERTPGVKFPAVLSSSRMISAEPTQSAYHNISKNVPESRAVLTNPAVPVSSAYQNFSKKSSAVLPNVNKFEND</sequence>
<evidence type="ECO:0000256" key="1">
    <source>
        <dbReference type="SAM" id="MobiDB-lite"/>
    </source>
</evidence>
<name>A0A9P0FB66_BRAAE</name>
<evidence type="ECO:0000313" key="3">
    <source>
        <dbReference type="Proteomes" id="UP001154078"/>
    </source>
</evidence>
<organism evidence="2 3">
    <name type="scientific">Brassicogethes aeneus</name>
    <name type="common">Rape pollen beetle</name>
    <name type="synonym">Meligethes aeneus</name>
    <dbReference type="NCBI Taxonomy" id="1431903"/>
    <lineage>
        <taxon>Eukaryota</taxon>
        <taxon>Metazoa</taxon>
        <taxon>Ecdysozoa</taxon>
        <taxon>Arthropoda</taxon>
        <taxon>Hexapoda</taxon>
        <taxon>Insecta</taxon>
        <taxon>Pterygota</taxon>
        <taxon>Neoptera</taxon>
        <taxon>Endopterygota</taxon>
        <taxon>Coleoptera</taxon>
        <taxon>Polyphaga</taxon>
        <taxon>Cucujiformia</taxon>
        <taxon>Nitidulidae</taxon>
        <taxon>Meligethinae</taxon>
        <taxon>Brassicogethes</taxon>
    </lineage>
</organism>
<feature type="region of interest" description="Disordered" evidence="1">
    <location>
        <begin position="26"/>
        <end position="67"/>
    </location>
</feature>
<dbReference type="Proteomes" id="UP001154078">
    <property type="component" value="Chromosome 1"/>
</dbReference>
<evidence type="ECO:0000313" key="2">
    <source>
        <dbReference type="EMBL" id="CAH0546713.1"/>
    </source>
</evidence>
<protein>
    <submittedName>
        <fullName evidence="2">Uncharacterized protein</fullName>
    </submittedName>
</protein>
<accession>A0A9P0FB66</accession>
<dbReference type="EMBL" id="OV121132">
    <property type="protein sequence ID" value="CAH0546713.1"/>
    <property type="molecule type" value="Genomic_DNA"/>
</dbReference>
<reference evidence="2" key="1">
    <citation type="submission" date="2021-12" db="EMBL/GenBank/DDBJ databases">
        <authorList>
            <person name="King R."/>
        </authorList>
    </citation>
    <scope>NUCLEOTIDE SEQUENCE</scope>
</reference>
<proteinExistence type="predicted"/>
<feature type="compositionally biased region" description="Polar residues" evidence="1">
    <location>
        <begin position="41"/>
        <end position="52"/>
    </location>
</feature>